<evidence type="ECO:0000259" key="8">
    <source>
        <dbReference type="PROSITE" id="PS50850"/>
    </source>
</evidence>
<comment type="subcellular location">
    <subcellularLocation>
        <location evidence="1">Cell membrane</location>
        <topology evidence="1">Multi-pass membrane protein</topology>
    </subcellularLocation>
</comment>
<accession>A0A916TUS5</accession>
<evidence type="ECO:0000256" key="5">
    <source>
        <dbReference type="ARBA" id="ARBA00022989"/>
    </source>
</evidence>
<evidence type="ECO:0000313" key="9">
    <source>
        <dbReference type="EMBL" id="GGC06799.1"/>
    </source>
</evidence>
<keyword evidence="6 7" id="KW-0472">Membrane</keyword>
<keyword evidence="3" id="KW-1003">Cell membrane</keyword>
<feature type="transmembrane region" description="Helical" evidence="7">
    <location>
        <begin position="179"/>
        <end position="197"/>
    </location>
</feature>
<dbReference type="Proteomes" id="UP000608154">
    <property type="component" value="Unassembled WGS sequence"/>
</dbReference>
<dbReference type="GO" id="GO:0005886">
    <property type="term" value="C:plasma membrane"/>
    <property type="evidence" value="ECO:0007669"/>
    <property type="project" value="UniProtKB-SubCell"/>
</dbReference>
<dbReference type="AlphaFoldDB" id="A0A916TUS5"/>
<proteinExistence type="predicted"/>
<dbReference type="SUPFAM" id="SSF103473">
    <property type="entry name" value="MFS general substrate transporter"/>
    <property type="match status" value="1"/>
</dbReference>
<feature type="transmembrane region" description="Helical" evidence="7">
    <location>
        <begin position="279"/>
        <end position="299"/>
    </location>
</feature>
<dbReference type="Gene3D" id="1.20.1250.20">
    <property type="entry name" value="MFS general substrate transporter like domains"/>
    <property type="match status" value="1"/>
</dbReference>
<dbReference type="InterPro" id="IPR036259">
    <property type="entry name" value="MFS_trans_sf"/>
</dbReference>
<feature type="transmembrane region" description="Helical" evidence="7">
    <location>
        <begin position="147"/>
        <end position="167"/>
    </location>
</feature>
<evidence type="ECO:0000256" key="7">
    <source>
        <dbReference type="SAM" id="Phobius"/>
    </source>
</evidence>
<evidence type="ECO:0000256" key="6">
    <source>
        <dbReference type="ARBA" id="ARBA00023136"/>
    </source>
</evidence>
<feature type="transmembrane region" description="Helical" evidence="7">
    <location>
        <begin position="368"/>
        <end position="390"/>
    </location>
</feature>
<feature type="transmembrane region" description="Helical" evidence="7">
    <location>
        <begin position="114"/>
        <end position="135"/>
    </location>
</feature>
<dbReference type="Pfam" id="PF07690">
    <property type="entry name" value="MFS_1"/>
    <property type="match status" value="1"/>
</dbReference>
<dbReference type="EMBL" id="BMHK01000018">
    <property type="protein sequence ID" value="GGC06799.1"/>
    <property type="molecule type" value="Genomic_DNA"/>
</dbReference>
<feature type="transmembrane region" description="Helical" evidence="7">
    <location>
        <begin position="57"/>
        <end position="81"/>
    </location>
</feature>
<feature type="transmembrane region" description="Helical" evidence="7">
    <location>
        <begin position="253"/>
        <end position="272"/>
    </location>
</feature>
<feature type="transmembrane region" description="Helical" evidence="7">
    <location>
        <begin position="337"/>
        <end position="356"/>
    </location>
</feature>
<dbReference type="GO" id="GO:0022857">
    <property type="term" value="F:transmembrane transporter activity"/>
    <property type="evidence" value="ECO:0007669"/>
    <property type="project" value="InterPro"/>
</dbReference>
<feature type="transmembrane region" description="Helical" evidence="7">
    <location>
        <begin position="16"/>
        <end position="37"/>
    </location>
</feature>
<feature type="transmembrane region" description="Helical" evidence="7">
    <location>
        <begin position="218"/>
        <end position="241"/>
    </location>
</feature>
<evidence type="ECO:0000256" key="4">
    <source>
        <dbReference type="ARBA" id="ARBA00022692"/>
    </source>
</evidence>
<feature type="transmembrane region" description="Helical" evidence="7">
    <location>
        <begin position="88"/>
        <end position="108"/>
    </location>
</feature>
<evidence type="ECO:0000256" key="2">
    <source>
        <dbReference type="ARBA" id="ARBA00022448"/>
    </source>
</evidence>
<dbReference type="RefSeq" id="WP_229736366.1">
    <property type="nucleotide sequence ID" value="NZ_BMHK01000018.1"/>
</dbReference>
<reference evidence="9" key="1">
    <citation type="journal article" date="2014" name="Int. J. Syst. Evol. Microbiol.">
        <title>Complete genome sequence of Corynebacterium casei LMG S-19264T (=DSM 44701T), isolated from a smear-ripened cheese.</title>
        <authorList>
            <consortium name="US DOE Joint Genome Institute (JGI-PGF)"/>
            <person name="Walter F."/>
            <person name="Albersmeier A."/>
            <person name="Kalinowski J."/>
            <person name="Ruckert C."/>
        </authorList>
    </citation>
    <scope>NUCLEOTIDE SEQUENCE</scope>
    <source>
        <strain evidence="9">CGMCC 1.15095</strain>
    </source>
</reference>
<evidence type="ECO:0000256" key="1">
    <source>
        <dbReference type="ARBA" id="ARBA00004651"/>
    </source>
</evidence>
<protein>
    <submittedName>
        <fullName evidence="9">MFS transporter</fullName>
    </submittedName>
</protein>
<dbReference type="InterPro" id="IPR020846">
    <property type="entry name" value="MFS_dom"/>
</dbReference>
<keyword evidence="5 7" id="KW-1133">Transmembrane helix</keyword>
<dbReference type="PANTHER" id="PTHR23517:SF3">
    <property type="entry name" value="INTEGRAL MEMBRANE TRANSPORT PROTEIN"/>
    <property type="match status" value="1"/>
</dbReference>
<gene>
    <name evidence="9" type="ORF">GCM10011494_26840</name>
</gene>
<comment type="caution">
    <text evidence="9">The sequence shown here is derived from an EMBL/GenBank/DDBJ whole genome shotgun (WGS) entry which is preliminary data.</text>
</comment>
<feature type="transmembrane region" description="Helical" evidence="7">
    <location>
        <begin position="305"/>
        <end position="325"/>
    </location>
</feature>
<organism evidence="9 10">
    <name type="scientific">Novosphingobium endophyticum</name>
    <dbReference type="NCBI Taxonomy" id="1955250"/>
    <lineage>
        <taxon>Bacteria</taxon>
        <taxon>Pseudomonadati</taxon>
        <taxon>Pseudomonadota</taxon>
        <taxon>Alphaproteobacteria</taxon>
        <taxon>Sphingomonadales</taxon>
        <taxon>Sphingomonadaceae</taxon>
        <taxon>Novosphingobium</taxon>
    </lineage>
</organism>
<keyword evidence="2" id="KW-0813">Transport</keyword>
<keyword evidence="4 7" id="KW-0812">Transmembrane</keyword>
<dbReference type="PROSITE" id="PS50850">
    <property type="entry name" value="MFS"/>
    <property type="match status" value="1"/>
</dbReference>
<dbReference type="InterPro" id="IPR011701">
    <property type="entry name" value="MFS"/>
</dbReference>
<keyword evidence="10" id="KW-1185">Reference proteome</keyword>
<evidence type="ECO:0000256" key="3">
    <source>
        <dbReference type="ARBA" id="ARBA00022475"/>
    </source>
</evidence>
<dbReference type="PANTHER" id="PTHR23517">
    <property type="entry name" value="RESISTANCE PROTEIN MDTM, PUTATIVE-RELATED-RELATED"/>
    <property type="match status" value="1"/>
</dbReference>
<reference evidence="9" key="2">
    <citation type="submission" date="2020-09" db="EMBL/GenBank/DDBJ databases">
        <authorList>
            <person name="Sun Q."/>
            <person name="Zhou Y."/>
        </authorList>
    </citation>
    <scope>NUCLEOTIDE SEQUENCE</scope>
    <source>
        <strain evidence="9">CGMCC 1.15095</strain>
    </source>
</reference>
<feature type="domain" description="Major facilitator superfamily (MFS) profile" evidence="8">
    <location>
        <begin position="20"/>
        <end position="396"/>
    </location>
</feature>
<sequence>MAETAISETVLSGRNASWLVALVCVTGPALVALIPMAAAPALVSMARHFGATADSQLFSQIVMTLPAAMLVASAPAAGWLAPRVGQRIILLTSLVLYVVGGAGVLLIQSEIMLIFLRLILGIGGGGLLTSCLGLIGDHFSGHEREKLLGYATALSSLFAASALVFGGRLVDMGGWQTPFTLYLLGIPLLILASLTIHNRPLPPREKTRTDVSTELRHVWAYYLLLILLTLGMFTPAVQVAFVLQAKGIGSAQTIGTVIASTSIVAVFSAGAFGRLRRFFGLHGFLVLNALSMGAGILIIGVAGEVWHILIGCLFVGIGAGMSEPATASIIFRKTSPVAHAMAMGLIVSALNAGQFINPLAFAPLREAFTVAGSFVAVGALLLATSLFIAARNRADLFERN</sequence>
<name>A0A916TUS5_9SPHN</name>
<evidence type="ECO:0000313" key="10">
    <source>
        <dbReference type="Proteomes" id="UP000608154"/>
    </source>
</evidence>
<dbReference type="InterPro" id="IPR050171">
    <property type="entry name" value="MFS_Transporters"/>
</dbReference>